<organism evidence="2">
    <name type="scientific">Rhizophora mucronata</name>
    <name type="common">Asiatic mangrove</name>
    <dbReference type="NCBI Taxonomy" id="61149"/>
    <lineage>
        <taxon>Eukaryota</taxon>
        <taxon>Viridiplantae</taxon>
        <taxon>Streptophyta</taxon>
        <taxon>Embryophyta</taxon>
        <taxon>Tracheophyta</taxon>
        <taxon>Spermatophyta</taxon>
        <taxon>Magnoliopsida</taxon>
        <taxon>eudicotyledons</taxon>
        <taxon>Gunneridae</taxon>
        <taxon>Pentapetalae</taxon>
        <taxon>rosids</taxon>
        <taxon>fabids</taxon>
        <taxon>Malpighiales</taxon>
        <taxon>Rhizophoraceae</taxon>
        <taxon>Rhizophora</taxon>
    </lineage>
</organism>
<evidence type="ECO:0000313" key="2">
    <source>
        <dbReference type="EMBL" id="MBX72400.1"/>
    </source>
</evidence>
<reference evidence="2" key="1">
    <citation type="submission" date="2018-02" db="EMBL/GenBank/DDBJ databases">
        <title>Rhizophora mucronata_Transcriptome.</title>
        <authorList>
            <person name="Meera S.P."/>
            <person name="Sreeshan A."/>
            <person name="Augustine A."/>
        </authorList>
    </citation>
    <scope>NUCLEOTIDE SEQUENCE</scope>
    <source>
        <tissue evidence="2">Leaf</tissue>
    </source>
</reference>
<evidence type="ECO:0000256" key="1">
    <source>
        <dbReference type="SAM" id="MobiDB-lite"/>
    </source>
</evidence>
<dbReference type="AlphaFoldDB" id="A0A2P2QZL0"/>
<dbReference type="EMBL" id="GGEC01091916">
    <property type="protein sequence ID" value="MBX72400.1"/>
    <property type="molecule type" value="Transcribed_RNA"/>
</dbReference>
<feature type="region of interest" description="Disordered" evidence="1">
    <location>
        <begin position="13"/>
        <end position="46"/>
    </location>
</feature>
<proteinExistence type="predicted"/>
<protein>
    <submittedName>
        <fullName evidence="2">Uncharacterized protein</fullName>
    </submittedName>
</protein>
<feature type="compositionally biased region" description="Basic residues" evidence="1">
    <location>
        <begin position="35"/>
        <end position="46"/>
    </location>
</feature>
<sequence>MSSTILQIQHYSREITSACREPQTEHERSNSSNKSRIKKAFRVMKS</sequence>
<accession>A0A2P2QZL0</accession>
<name>A0A2P2QZL0_RHIMU</name>